<sequence length="432" mass="46634">MNKNTVSLMVRAVIAGAILSCAGLANATVYSQCPGDLNGDGDNTDIGESSIVTHDLNGDGDTLDPGEVNTAKCMHLTGGDGYIQMADDTPRPLYMFGFGDLTGTPDDQIMLEGVLSAEFPAPNIELQQGEEFYLTLSNTGMVMRPDLFDPHTVHFHGYPNASSIFDGLPDTAVSINMGASITYYYNIQDPGTYMYHCHVEATEHMQMGMLGNLYIHPAQNGTTFEYPLTSGRTFDRFVYNDGDGSTGYDVEVPIQLGSFDSAFHDASESVQPLPFAEMADNYPMLNGRGYPDTVIAGALPSVDTHLDPGIPFKQGRQTQPVDTHIEATQGEKILLRISNLNVTRFYSINTLGIPMEVVGVGAKQHVGPSGKKLYYKTQSVTLGGGEALDVMLDTADVAAGKYYLYTGNLNYLSNGDEDFGGMMTEIIVNPAI</sequence>
<organism evidence="4 5">
    <name type="scientific">Amphritea japonica ATCC BAA-1530</name>
    <dbReference type="NCBI Taxonomy" id="1278309"/>
    <lineage>
        <taxon>Bacteria</taxon>
        <taxon>Pseudomonadati</taxon>
        <taxon>Pseudomonadota</taxon>
        <taxon>Gammaproteobacteria</taxon>
        <taxon>Oceanospirillales</taxon>
        <taxon>Oceanospirillaceae</taxon>
        <taxon>Amphritea</taxon>
    </lineage>
</organism>
<dbReference type="Pfam" id="PF07732">
    <property type="entry name" value="Cu-oxidase_3"/>
    <property type="match status" value="1"/>
</dbReference>
<dbReference type="Gene3D" id="2.60.40.420">
    <property type="entry name" value="Cupredoxins - blue copper proteins"/>
    <property type="match status" value="1"/>
</dbReference>
<feature type="domain" description="Plastocyanin-like" evidence="2">
    <location>
        <begin position="300"/>
        <end position="411"/>
    </location>
</feature>
<dbReference type="GO" id="GO:0005507">
    <property type="term" value="F:copper ion binding"/>
    <property type="evidence" value="ECO:0007669"/>
    <property type="project" value="InterPro"/>
</dbReference>
<dbReference type="KEGG" id="ajp:AMJAP_2176"/>
<dbReference type="Proteomes" id="UP000595663">
    <property type="component" value="Chromosome"/>
</dbReference>
<evidence type="ECO:0000256" key="1">
    <source>
        <dbReference type="SAM" id="SignalP"/>
    </source>
</evidence>
<evidence type="ECO:0000313" key="4">
    <source>
        <dbReference type="EMBL" id="BBB26767.1"/>
    </source>
</evidence>
<evidence type="ECO:0000259" key="3">
    <source>
        <dbReference type="Pfam" id="PF07732"/>
    </source>
</evidence>
<keyword evidence="1" id="KW-0732">Signal</keyword>
<dbReference type="RefSeq" id="WP_019620445.1">
    <property type="nucleotide sequence ID" value="NZ_AP014545.1"/>
</dbReference>
<protein>
    <recommendedName>
        <fullName evidence="6">Multicopper oxidase type 3</fullName>
    </recommendedName>
</protein>
<dbReference type="InterPro" id="IPR011707">
    <property type="entry name" value="Cu-oxidase-like_N"/>
</dbReference>
<dbReference type="AlphaFoldDB" id="A0A7R6PB58"/>
<name>A0A7R6PB58_9GAMM</name>
<dbReference type="InterPro" id="IPR008972">
    <property type="entry name" value="Cupredoxin"/>
</dbReference>
<feature type="signal peptide" evidence="1">
    <location>
        <begin position="1"/>
        <end position="27"/>
    </location>
</feature>
<dbReference type="OrthoDB" id="9757546at2"/>
<dbReference type="PANTHER" id="PTHR11709">
    <property type="entry name" value="MULTI-COPPER OXIDASE"/>
    <property type="match status" value="1"/>
</dbReference>
<dbReference type="Pfam" id="PF00394">
    <property type="entry name" value="Cu-oxidase"/>
    <property type="match status" value="1"/>
</dbReference>
<feature type="chain" id="PRO_5032450717" description="Multicopper oxidase type 3" evidence="1">
    <location>
        <begin position="28"/>
        <end position="432"/>
    </location>
</feature>
<gene>
    <name evidence="4" type="ORF">AMJAP_2176</name>
</gene>
<evidence type="ECO:0000313" key="5">
    <source>
        <dbReference type="Proteomes" id="UP000595663"/>
    </source>
</evidence>
<dbReference type="EMBL" id="AP014545">
    <property type="protein sequence ID" value="BBB26767.1"/>
    <property type="molecule type" value="Genomic_DNA"/>
</dbReference>
<dbReference type="InterPro" id="IPR045087">
    <property type="entry name" value="Cu-oxidase_fam"/>
</dbReference>
<evidence type="ECO:0008006" key="6">
    <source>
        <dbReference type="Google" id="ProtNLM"/>
    </source>
</evidence>
<dbReference type="InterPro" id="IPR001117">
    <property type="entry name" value="Cu-oxidase_2nd"/>
</dbReference>
<accession>A0A7R6PB58</accession>
<proteinExistence type="predicted"/>
<keyword evidence="5" id="KW-1185">Reference proteome</keyword>
<reference evidence="4 5" key="1">
    <citation type="journal article" date="2008" name="Int. J. Syst. Evol. Microbiol.">
        <title>Amphritea japonica sp. nov. and Amphritea balenae sp. nov., isolated from the sediment adjacent to sperm whale carcasses off Kagoshima, Japan.</title>
        <authorList>
            <person name="Miyazaki M."/>
            <person name="Nogi Y."/>
            <person name="Fujiwara Y."/>
            <person name="Kawato M."/>
            <person name="Nagahama T."/>
            <person name="Kubokawa K."/>
            <person name="Horikoshi K."/>
        </authorList>
    </citation>
    <scope>NUCLEOTIDE SEQUENCE [LARGE SCALE GENOMIC DNA]</scope>
    <source>
        <strain evidence="4 5">ATCC BAA-1530</strain>
    </source>
</reference>
<evidence type="ECO:0000259" key="2">
    <source>
        <dbReference type="Pfam" id="PF00394"/>
    </source>
</evidence>
<feature type="domain" description="Plastocyanin-like" evidence="3">
    <location>
        <begin position="117"/>
        <end position="219"/>
    </location>
</feature>
<dbReference type="SUPFAM" id="SSF49503">
    <property type="entry name" value="Cupredoxins"/>
    <property type="match status" value="2"/>
</dbReference>